<evidence type="ECO:0000313" key="8">
    <source>
        <dbReference type="Proteomes" id="UP000779900"/>
    </source>
</evidence>
<feature type="domain" description="Malonyl-CoA:ACP transacylase (MAT)" evidence="6">
    <location>
        <begin position="8"/>
        <end position="296"/>
    </location>
</feature>
<gene>
    <name evidence="7" type="primary">fabD</name>
    <name evidence="7" type="ORF">FJY68_03470</name>
</gene>
<dbReference type="Gene3D" id="3.30.70.250">
    <property type="entry name" value="Malonyl-CoA ACP transacylase, ACP-binding"/>
    <property type="match status" value="1"/>
</dbReference>
<dbReference type="GO" id="GO:0005829">
    <property type="term" value="C:cytosol"/>
    <property type="evidence" value="ECO:0007669"/>
    <property type="project" value="TreeGrafter"/>
</dbReference>
<dbReference type="SUPFAM" id="SSF52151">
    <property type="entry name" value="FabD/lysophospholipase-like"/>
    <property type="match status" value="1"/>
</dbReference>
<dbReference type="Pfam" id="PF00698">
    <property type="entry name" value="Acyl_transf_1"/>
    <property type="match status" value="1"/>
</dbReference>
<comment type="caution">
    <text evidence="7">The sequence shown here is derived from an EMBL/GenBank/DDBJ whole genome shotgun (WGS) entry which is preliminary data.</text>
</comment>
<dbReference type="PANTHER" id="PTHR42681:SF1">
    <property type="entry name" value="MALONYL-COA-ACYL CARRIER PROTEIN TRANSACYLASE, MITOCHONDRIAL"/>
    <property type="match status" value="1"/>
</dbReference>
<dbReference type="InterPro" id="IPR024925">
    <property type="entry name" value="Malonyl_CoA-ACP_transAc"/>
</dbReference>
<dbReference type="SUPFAM" id="SSF55048">
    <property type="entry name" value="Probable ACP-binding domain of malonyl-CoA ACP transacylase"/>
    <property type="match status" value="1"/>
</dbReference>
<dbReference type="SMART" id="SM00827">
    <property type="entry name" value="PKS_AT"/>
    <property type="match status" value="1"/>
</dbReference>
<dbReference type="FunFam" id="3.30.70.250:FF:000001">
    <property type="entry name" value="Malonyl CoA-acyl carrier protein transacylase"/>
    <property type="match status" value="1"/>
</dbReference>
<name>A0A937XGA7_UNCW3</name>
<dbReference type="EC" id="2.3.1.39" evidence="4"/>
<dbReference type="PANTHER" id="PTHR42681">
    <property type="entry name" value="MALONYL-COA-ACYL CARRIER PROTEIN TRANSACYLASE, MITOCHONDRIAL"/>
    <property type="match status" value="1"/>
</dbReference>
<comment type="catalytic activity">
    <reaction evidence="3 4">
        <text>holo-[ACP] + malonyl-CoA = malonyl-[ACP] + CoA</text>
        <dbReference type="Rhea" id="RHEA:41792"/>
        <dbReference type="Rhea" id="RHEA-COMP:9623"/>
        <dbReference type="Rhea" id="RHEA-COMP:9685"/>
        <dbReference type="ChEBI" id="CHEBI:57287"/>
        <dbReference type="ChEBI" id="CHEBI:57384"/>
        <dbReference type="ChEBI" id="CHEBI:64479"/>
        <dbReference type="ChEBI" id="CHEBI:78449"/>
        <dbReference type="EC" id="2.3.1.39"/>
    </reaction>
</comment>
<proteinExistence type="inferred from homology"/>
<protein>
    <recommendedName>
        <fullName evidence="4">Malonyl CoA-acyl carrier protein transacylase</fullName>
        <ecNumber evidence="4">2.3.1.39</ecNumber>
    </recommendedName>
</protein>
<dbReference type="GO" id="GO:0006633">
    <property type="term" value="P:fatty acid biosynthetic process"/>
    <property type="evidence" value="ECO:0007669"/>
    <property type="project" value="TreeGrafter"/>
</dbReference>
<evidence type="ECO:0000313" key="7">
    <source>
        <dbReference type="EMBL" id="MBM3330894.1"/>
    </source>
</evidence>
<dbReference type="EMBL" id="VGIR01000013">
    <property type="protein sequence ID" value="MBM3330894.1"/>
    <property type="molecule type" value="Genomic_DNA"/>
</dbReference>
<dbReference type="InterPro" id="IPR016036">
    <property type="entry name" value="Malonyl_transacylase_ACP-bd"/>
</dbReference>
<dbReference type="Proteomes" id="UP000779900">
    <property type="component" value="Unassembled WGS sequence"/>
</dbReference>
<dbReference type="InterPro" id="IPR004410">
    <property type="entry name" value="Malonyl_CoA-ACP_transAc_FabD"/>
</dbReference>
<reference evidence="7" key="1">
    <citation type="submission" date="2019-03" db="EMBL/GenBank/DDBJ databases">
        <title>Lake Tanganyika Metagenome-Assembled Genomes (MAGs).</title>
        <authorList>
            <person name="Tran P."/>
        </authorList>
    </citation>
    <scope>NUCLEOTIDE SEQUENCE</scope>
    <source>
        <strain evidence="7">K_DeepCast_150m_m2_040</strain>
    </source>
</reference>
<evidence type="ECO:0000256" key="5">
    <source>
        <dbReference type="PIRSR" id="PIRSR000446-1"/>
    </source>
</evidence>
<keyword evidence="1 4" id="KW-0808">Transferase</keyword>
<feature type="active site" evidence="5">
    <location>
        <position position="197"/>
    </location>
</feature>
<keyword evidence="2 4" id="KW-0012">Acyltransferase</keyword>
<accession>A0A937XGA7</accession>
<dbReference type="InterPro" id="IPR050858">
    <property type="entry name" value="Mal-CoA-ACP_Trans/PKS_FabD"/>
</dbReference>
<evidence type="ECO:0000259" key="6">
    <source>
        <dbReference type="SMART" id="SM00827"/>
    </source>
</evidence>
<dbReference type="InterPro" id="IPR016035">
    <property type="entry name" value="Acyl_Trfase/lysoPLipase"/>
</dbReference>
<dbReference type="InterPro" id="IPR014043">
    <property type="entry name" value="Acyl_transferase_dom"/>
</dbReference>
<organism evidence="7 8">
    <name type="scientific">candidate division WOR-3 bacterium</name>
    <dbReference type="NCBI Taxonomy" id="2052148"/>
    <lineage>
        <taxon>Bacteria</taxon>
        <taxon>Bacteria division WOR-3</taxon>
    </lineage>
</organism>
<dbReference type="Gene3D" id="3.40.366.10">
    <property type="entry name" value="Malonyl-Coenzyme A Acyl Carrier Protein, domain 2"/>
    <property type="match status" value="1"/>
</dbReference>
<dbReference type="GO" id="GO:0004314">
    <property type="term" value="F:[acyl-carrier-protein] S-malonyltransferase activity"/>
    <property type="evidence" value="ECO:0007669"/>
    <property type="project" value="UniProtKB-EC"/>
</dbReference>
<evidence type="ECO:0000256" key="4">
    <source>
        <dbReference type="PIRNR" id="PIRNR000446"/>
    </source>
</evidence>
<evidence type="ECO:0000256" key="1">
    <source>
        <dbReference type="ARBA" id="ARBA00022679"/>
    </source>
</evidence>
<sequence>MSDPIGLLFPGQGSQSVGMGADLYAKFAPAHDVYEHAEQVLELPIKALSFEGPEDKLRQTRYTQPAILTHSLAALAVLPKLSPAMAAGHSLGEYSALYAAGALDFDSVMKLVKRRGALMYAEGEKNPGTMAAIIGMDAGAVELLCKEVGGVVVPANYNEPKQTVISGEVPAVKAAAELAKTRGALKAVLLPVSGAFHSPLLKESAAEFADFLGSFEIHTPSFPVVANVTGKPVTTAADVRDCLTRQLISPVRWVATVESAKQLGCKRFFEVGPGNVLAGLARRIDRELMVLPAGKVSDVEALVAAH</sequence>
<feature type="active site" evidence="5">
    <location>
        <position position="90"/>
    </location>
</feature>
<dbReference type="AlphaFoldDB" id="A0A937XGA7"/>
<evidence type="ECO:0000256" key="2">
    <source>
        <dbReference type="ARBA" id="ARBA00023315"/>
    </source>
</evidence>
<dbReference type="InterPro" id="IPR001227">
    <property type="entry name" value="Ac_transferase_dom_sf"/>
</dbReference>
<evidence type="ECO:0000256" key="3">
    <source>
        <dbReference type="ARBA" id="ARBA00048462"/>
    </source>
</evidence>
<comment type="similarity">
    <text evidence="4">Belongs to the fabD family.</text>
</comment>
<dbReference type="PIRSF" id="PIRSF000446">
    <property type="entry name" value="Mct"/>
    <property type="match status" value="1"/>
</dbReference>
<dbReference type="NCBIfam" id="TIGR00128">
    <property type="entry name" value="fabD"/>
    <property type="match status" value="1"/>
</dbReference>